<evidence type="ECO:0000256" key="1">
    <source>
        <dbReference type="ARBA" id="ARBA00004370"/>
    </source>
</evidence>
<feature type="compositionally biased region" description="Low complexity" evidence="9">
    <location>
        <begin position="361"/>
        <end position="376"/>
    </location>
</feature>
<comment type="subcellular location">
    <subcellularLocation>
        <location evidence="1">Membrane</location>
    </subcellularLocation>
</comment>
<dbReference type="Gene3D" id="1.10.510.10">
    <property type="entry name" value="Transferase(Phosphotransferase) domain 1"/>
    <property type="match status" value="1"/>
</dbReference>
<evidence type="ECO:0000256" key="6">
    <source>
        <dbReference type="ARBA" id="ARBA00022989"/>
    </source>
</evidence>
<dbReference type="InterPro" id="IPR013210">
    <property type="entry name" value="LRR_N_plant-typ"/>
</dbReference>
<keyword evidence="6 10" id="KW-1133">Transmembrane helix</keyword>
<feature type="region of interest" description="Disordered" evidence="9">
    <location>
        <begin position="684"/>
        <end position="723"/>
    </location>
</feature>
<dbReference type="PROSITE" id="PS50011">
    <property type="entry name" value="PROTEIN_KINASE_DOM"/>
    <property type="match status" value="1"/>
</dbReference>
<proteinExistence type="predicted"/>
<gene>
    <name evidence="12" type="ORF">VFH_IV057560</name>
</gene>
<keyword evidence="4" id="KW-0732">Signal</keyword>
<name>A0AAV1AC51_VICFA</name>
<keyword evidence="2" id="KW-0433">Leucine-rich repeat</keyword>
<feature type="domain" description="Protein kinase" evidence="11">
    <location>
        <begin position="399"/>
        <end position="672"/>
    </location>
</feature>
<accession>A0AAV1AC51</accession>
<dbReference type="GO" id="GO:0005524">
    <property type="term" value="F:ATP binding"/>
    <property type="evidence" value="ECO:0007669"/>
    <property type="project" value="InterPro"/>
</dbReference>
<evidence type="ECO:0000256" key="7">
    <source>
        <dbReference type="ARBA" id="ARBA00023136"/>
    </source>
</evidence>
<dbReference type="Proteomes" id="UP001157006">
    <property type="component" value="Chromosome 4"/>
</dbReference>
<dbReference type="GO" id="GO:0016020">
    <property type="term" value="C:membrane"/>
    <property type="evidence" value="ECO:0007669"/>
    <property type="project" value="UniProtKB-SubCell"/>
</dbReference>
<keyword evidence="3 10" id="KW-0812">Transmembrane</keyword>
<evidence type="ECO:0000256" key="10">
    <source>
        <dbReference type="SAM" id="Phobius"/>
    </source>
</evidence>
<keyword evidence="13" id="KW-1185">Reference proteome</keyword>
<evidence type="ECO:0000256" key="4">
    <source>
        <dbReference type="ARBA" id="ARBA00022729"/>
    </source>
</evidence>
<feature type="compositionally biased region" description="Acidic residues" evidence="9">
    <location>
        <begin position="692"/>
        <end position="701"/>
    </location>
</feature>
<feature type="transmembrane region" description="Helical" evidence="10">
    <location>
        <begin position="284"/>
        <end position="305"/>
    </location>
</feature>
<dbReference type="Pfam" id="PF00069">
    <property type="entry name" value="Pkinase"/>
    <property type="match status" value="1"/>
</dbReference>
<dbReference type="PANTHER" id="PTHR48007:SF38">
    <property type="entry name" value="LEUCINE-RICH REPEAT PROTEIN KINASE FAMILY PROTEIN"/>
    <property type="match status" value="1"/>
</dbReference>
<dbReference type="PANTHER" id="PTHR48007">
    <property type="entry name" value="LEUCINE-RICH REPEAT RECEPTOR-LIKE PROTEIN KINASE PXC1"/>
    <property type="match status" value="1"/>
</dbReference>
<dbReference type="FunFam" id="3.80.10.10:FF:000041">
    <property type="entry name" value="LRR receptor-like serine/threonine-protein kinase ERECTA"/>
    <property type="match status" value="1"/>
</dbReference>
<keyword evidence="8" id="KW-0325">Glycoprotein</keyword>
<dbReference type="Gene3D" id="3.80.10.10">
    <property type="entry name" value="Ribonuclease Inhibitor"/>
    <property type="match status" value="2"/>
</dbReference>
<evidence type="ECO:0000256" key="8">
    <source>
        <dbReference type="ARBA" id="ARBA00023180"/>
    </source>
</evidence>
<dbReference type="EMBL" id="OX451739">
    <property type="protein sequence ID" value="CAI8607856.1"/>
    <property type="molecule type" value="Genomic_DNA"/>
</dbReference>
<dbReference type="Pfam" id="PF08263">
    <property type="entry name" value="LRRNT_2"/>
    <property type="match status" value="1"/>
</dbReference>
<organism evidence="12 13">
    <name type="scientific">Vicia faba</name>
    <name type="common">Broad bean</name>
    <name type="synonym">Faba vulgaris</name>
    <dbReference type="NCBI Taxonomy" id="3906"/>
    <lineage>
        <taxon>Eukaryota</taxon>
        <taxon>Viridiplantae</taxon>
        <taxon>Streptophyta</taxon>
        <taxon>Embryophyta</taxon>
        <taxon>Tracheophyta</taxon>
        <taxon>Spermatophyta</taxon>
        <taxon>Magnoliopsida</taxon>
        <taxon>eudicotyledons</taxon>
        <taxon>Gunneridae</taxon>
        <taxon>Pentapetalae</taxon>
        <taxon>rosids</taxon>
        <taxon>fabids</taxon>
        <taxon>Fabales</taxon>
        <taxon>Fabaceae</taxon>
        <taxon>Papilionoideae</taxon>
        <taxon>50 kb inversion clade</taxon>
        <taxon>NPAAA clade</taxon>
        <taxon>Hologalegina</taxon>
        <taxon>IRL clade</taxon>
        <taxon>Fabeae</taxon>
        <taxon>Vicia</taxon>
    </lineage>
</organism>
<evidence type="ECO:0000256" key="3">
    <source>
        <dbReference type="ARBA" id="ARBA00022692"/>
    </source>
</evidence>
<evidence type="ECO:0000256" key="5">
    <source>
        <dbReference type="ARBA" id="ARBA00022737"/>
    </source>
</evidence>
<evidence type="ECO:0000256" key="9">
    <source>
        <dbReference type="SAM" id="MobiDB-lite"/>
    </source>
</evidence>
<dbReference type="InterPro" id="IPR001611">
    <property type="entry name" value="Leu-rich_rpt"/>
</dbReference>
<evidence type="ECO:0000259" key="11">
    <source>
        <dbReference type="PROSITE" id="PS50011"/>
    </source>
</evidence>
<dbReference type="AlphaFoldDB" id="A0AAV1AC51"/>
<dbReference type="InterPro" id="IPR011009">
    <property type="entry name" value="Kinase-like_dom_sf"/>
</dbReference>
<evidence type="ECO:0000313" key="13">
    <source>
        <dbReference type="Proteomes" id="UP001157006"/>
    </source>
</evidence>
<dbReference type="InterPro" id="IPR046959">
    <property type="entry name" value="PRK1-6/SRF4-like"/>
</dbReference>
<dbReference type="SUPFAM" id="SSF56112">
    <property type="entry name" value="Protein kinase-like (PK-like)"/>
    <property type="match status" value="1"/>
</dbReference>
<sequence>MAIAPTILHPSFFILIFNIIIKFPITSSMTEAEALLSLKNSFTNSDALNNWIANTLPCAEDDQWEGIICYNGLVSGLRLGGMGLLGKIDVDALLELRGLRTISLNDNLFEGSIPELNRIGYLKAIYLSRNKFSGHIPMEYFQNMKSLKKIYLSDNEFTGEVPLSLADVPSLVDLHLENNQFSGIIPNLNSPALVTLNVSNNNLEGEIPESLMRFNESSFSGNAGLCGEKFGTICGQTMMQTKPKPKPKPKPVNAQDLNNITQLNNTNNSHVYVSVPDQSKHRSLQIVGVVVTCAALIALAIFLIVRARKKKEKDKSSDIGAKNGQESVTDCGGSFEVQVSSTSICGSDISNNRVKRDTNSMKKASSSSRRSTSHGSKGIGELVMMNEEKGVFGMPDLMKASAEVLGNGGFGSSYKAVMSNGVAVVVKRTRELNALGKDGFDAEMKKLARLHHWNVLTPLAYHFRKDEKLVISEYVPRGSLLYLLHGDKGPSHKELDWNTRLKIVQGIAKGMHYLHTKLSSSDLPHGNLKSSNILLGPEYEPLLMDYGFIHLVNPSNYANTLFAYKAPEASQHNQLSPRCDVYCLGVVILEIITGKYPSQYLSNGKGGTDLVQWVASALSEGREFELLDPEIASKRDSLDDMKQLVSIGAACTESNPQKRLGMMEAARRIEEIKASEVDHVQESRTIEVLPSFDDDGYDDDQESRRKHGTNSFGSKDTLDFGVS</sequence>
<protein>
    <recommendedName>
        <fullName evidence="11">Protein kinase domain-containing protein</fullName>
    </recommendedName>
</protein>
<dbReference type="Pfam" id="PF13855">
    <property type="entry name" value="LRR_8"/>
    <property type="match status" value="1"/>
</dbReference>
<dbReference type="SUPFAM" id="SSF52058">
    <property type="entry name" value="L domain-like"/>
    <property type="match status" value="1"/>
</dbReference>
<dbReference type="Pfam" id="PF00560">
    <property type="entry name" value="LRR_1"/>
    <property type="match status" value="1"/>
</dbReference>
<feature type="region of interest" description="Disordered" evidence="9">
    <location>
        <begin position="348"/>
        <end position="379"/>
    </location>
</feature>
<keyword evidence="5" id="KW-0677">Repeat</keyword>
<reference evidence="12 13" key="1">
    <citation type="submission" date="2023-01" db="EMBL/GenBank/DDBJ databases">
        <authorList>
            <person name="Kreplak J."/>
        </authorList>
    </citation>
    <scope>NUCLEOTIDE SEQUENCE [LARGE SCALE GENOMIC DNA]</scope>
</reference>
<keyword evidence="7 10" id="KW-0472">Membrane</keyword>
<dbReference type="Gene3D" id="3.30.200.20">
    <property type="entry name" value="Phosphorylase Kinase, domain 1"/>
    <property type="match status" value="1"/>
</dbReference>
<evidence type="ECO:0000256" key="2">
    <source>
        <dbReference type="ARBA" id="ARBA00022614"/>
    </source>
</evidence>
<evidence type="ECO:0000313" key="12">
    <source>
        <dbReference type="EMBL" id="CAI8607856.1"/>
    </source>
</evidence>
<dbReference type="InterPro" id="IPR000719">
    <property type="entry name" value="Prot_kinase_dom"/>
</dbReference>
<dbReference type="GO" id="GO:0004672">
    <property type="term" value="F:protein kinase activity"/>
    <property type="evidence" value="ECO:0007669"/>
    <property type="project" value="InterPro"/>
</dbReference>
<dbReference type="InterPro" id="IPR032675">
    <property type="entry name" value="LRR_dom_sf"/>
</dbReference>